<dbReference type="Pfam" id="PF00571">
    <property type="entry name" value="CBS"/>
    <property type="match status" value="1"/>
</dbReference>
<name>X0SQW0_9ZZZZ</name>
<dbReference type="InterPro" id="IPR000644">
    <property type="entry name" value="CBS_dom"/>
</dbReference>
<dbReference type="PANTHER" id="PTHR22777">
    <property type="entry name" value="HEMOLYSIN-RELATED"/>
    <property type="match status" value="1"/>
</dbReference>
<feature type="non-terminal residue" evidence="4">
    <location>
        <position position="1"/>
    </location>
</feature>
<dbReference type="InterPro" id="IPR036318">
    <property type="entry name" value="FAD-bd_PCMH-like_sf"/>
</dbReference>
<dbReference type="AlphaFoldDB" id="X0SQW0"/>
<proteinExistence type="predicted"/>
<accession>X0SQW0</accession>
<sequence length="169" mass="18833">YLNGPHPEVNLLRLSRPPFFVPESKGVVSLLQDFKDRRTSVAIVVDEFGGTAGLVTLEDVVEEVLGELRDPFDLEDAEIRPIGRDEFLVDAGVALDDLGDRLPHAFPDDRDYDTLGGFLFDRFDRIPSVGQWIMDGGRRFTVKTLEGNRIAKVHVGAQDAKAEDNTHET</sequence>
<feature type="domain" description="CBS" evidence="3">
    <location>
        <begin position="14"/>
        <end position="71"/>
    </location>
</feature>
<evidence type="ECO:0000256" key="2">
    <source>
        <dbReference type="ARBA" id="ARBA00023122"/>
    </source>
</evidence>
<dbReference type="PANTHER" id="PTHR22777:SF17">
    <property type="entry name" value="UPF0053 PROTEIN SLL0260"/>
    <property type="match status" value="1"/>
</dbReference>
<dbReference type="InterPro" id="IPR046342">
    <property type="entry name" value="CBS_dom_sf"/>
</dbReference>
<dbReference type="SUPFAM" id="SSF54631">
    <property type="entry name" value="CBS-domain pair"/>
    <property type="match status" value="1"/>
</dbReference>
<dbReference type="Pfam" id="PF03471">
    <property type="entry name" value="CorC_HlyC"/>
    <property type="match status" value="1"/>
</dbReference>
<dbReference type="GO" id="GO:0005886">
    <property type="term" value="C:plasma membrane"/>
    <property type="evidence" value="ECO:0007669"/>
    <property type="project" value="TreeGrafter"/>
</dbReference>
<dbReference type="SMART" id="SM01091">
    <property type="entry name" value="CorC_HlyC"/>
    <property type="match status" value="1"/>
</dbReference>
<dbReference type="Gene3D" id="3.90.1280.20">
    <property type="match status" value="1"/>
</dbReference>
<keyword evidence="2" id="KW-0129">CBS domain</keyword>
<dbReference type="GO" id="GO:0050660">
    <property type="term" value="F:flavin adenine dinucleotide binding"/>
    <property type="evidence" value="ECO:0007669"/>
    <property type="project" value="InterPro"/>
</dbReference>
<dbReference type="InterPro" id="IPR005170">
    <property type="entry name" value="Transptr-assoc_dom"/>
</dbReference>
<dbReference type="EMBL" id="BARS01007470">
    <property type="protein sequence ID" value="GAF83473.1"/>
    <property type="molecule type" value="Genomic_DNA"/>
</dbReference>
<evidence type="ECO:0000313" key="4">
    <source>
        <dbReference type="EMBL" id="GAF83473.1"/>
    </source>
</evidence>
<evidence type="ECO:0000259" key="3">
    <source>
        <dbReference type="PROSITE" id="PS51371"/>
    </source>
</evidence>
<keyword evidence="1" id="KW-0677">Repeat</keyword>
<dbReference type="Gene3D" id="3.30.465.10">
    <property type="match status" value="1"/>
</dbReference>
<gene>
    <name evidence="4" type="ORF">S01H1_14372</name>
</gene>
<dbReference type="SUPFAM" id="SSF56176">
    <property type="entry name" value="FAD-binding/transporter-associated domain-like"/>
    <property type="match status" value="1"/>
</dbReference>
<dbReference type="InterPro" id="IPR016169">
    <property type="entry name" value="FAD-bd_PCMH_sub2"/>
</dbReference>
<organism evidence="4">
    <name type="scientific">marine sediment metagenome</name>
    <dbReference type="NCBI Taxonomy" id="412755"/>
    <lineage>
        <taxon>unclassified sequences</taxon>
        <taxon>metagenomes</taxon>
        <taxon>ecological metagenomes</taxon>
    </lineage>
</organism>
<reference evidence="4" key="1">
    <citation type="journal article" date="2014" name="Front. Microbiol.">
        <title>High frequency of phylogenetically diverse reductive dehalogenase-homologous genes in deep subseafloor sedimentary metagenomes.</title>
        <authorList>
            <person name="Kawai M."/>
            <person name="Futagami T."/>
            <person name="Toyoda A."/>
            <person name="Takaki Y."/>
            <person name="Nishi S."/>
            <person name="Hori S."/>
            <person name="Arai W."/>
            <person name="Tsubouchi T."/>
            <person name="Morono Y."/>
            <person name="Uchiyama I."/>
            <person name="Ito T."/>
            <person name="Fujiyama A."/>
            <person name="Inagaki F."/>
            <person name="Takami H."/>
        </authorList>
    </citation>
    <scope>NUCLEOTIDE SEQUENCE</scope>
    <source>
        <strain evidence="4">Expedition CK06-06</strain>
    </source>
</reference>
<comment type="caution">
    <text evidence="4">The sequence shown here is derived from an EMBL/GenBank/DDBJ whole genome shotgun (WGS) entry which is preliminary data.</text>
</comment>
<evidence type="ECO:0000256" key="1">
    <source>
        <dbReference type="ARBA" id="ARBA00022737"/>
    </source>
</evidence>
<protein>
    <recommendedName>
        <fullName evidence="3">CBS domain-containing protein</fullName>
    </recommendedName>
</protein>
<dbReference type="PROSITE" id="PS51371">
    <property type="entry name" value="CBS"/>
    <property type="match status" value="1"/>
</dbReference>